<dbReference type="AlphaFoldDB" id="A0AAP0GNI3"/>
<dbReference type="InterPro" id="IPR000571">
    <property type="entry name" value="Znf_CCCH"/>
</dbReference>
<evidence type="ECO:0000256" key="2">
    <source>
        <dbReference type="ARBA" id="ARBA00022737"/>
    </source>
</evidence>
<evidence type="ECO:0000313" key="8">
    <source>
        <dbReference type="Proteomes" id="UP001408789"/>
    </source>
</evidence>
<dbReference type="InterPro" id="IPR036855">
    <property type="entry name" value="Znf_CCCH_sf"/>
</dbReference>
<dbReference type="Proteomes" id="UP001408789">
    <property type="component" value="Unassembled WGS sequence"/>
</dbReference>
<dbReference type="GO" id="GO:0003729">
    <property type="term" value="F:mRNA binding"/>
    <property type="evidence" value="ECO:0007669"/>
    <property type="project" value="InterPro"/>
</dbReference>
<name>A0AAP0GNI3_9ASTR</name>
<keyword evidence="4 5" id="KW-0862">Zinc</keyword>
<dbReference type="PANTHER" id="PTHR12547">
    <property type="entry name" value="CCCH ZINC FINGER/TIS11-RELATED"/>
    <property type="match status" value="1"/>
</dbReference>
<dbReference type="EMBL" id="JBCNJP010000025">
    <property type="protein sequence ID" value="KAK9054674.1"/>
    <property type="molecule type" value="Genomic_DNA"/>
</dbReference>
<dbReference type="Gene3D" id="4.10.1000.10">
    <property type="entry name" value="Zinc finger, CCCH-type"/>
    <property type="match status" value="3"/>
</dbReference>
<feature type="domain" description="C3H1-type" evidence="6">
    <location>
        <begin position="21"/>
        <end position="48"/>
    </location>
</feature>
<keyword evidence="1 5" id="KW-0479">Metal-binding</keyword>
<dbReference type="Pfam" id="PF18044">
    <property type="entry name" value="zf-CCCH_4"/>
    <property type="match status" value="1"/>
</dbReference>
<dbReference type="InterPro" id="IPR045877">
    <property type="entry name" value="ZFP36-like"/>
</dbReference>
<dbReference type="FunFam" id="4.10.1000.10:FF:000001">
    <property type="entry name" value="zinc finger CCCH domain-containing protein 15-like"/>
    <property type="match status" value="1"/>
</dbReference>
<dbReference type="SMART" id="SM00356">
    <property type="entry name" value="ZnF_C3H1"/>
    <property type="match status" value="3"/>
</dbReference>
<keyword evidence="3 5" id="KW-0863">Zinc-finger</keyword>
<evidence type="ECO:0000256" key="1">
    <source>
        <dbReference type="ARBA" id="ARBA00022723"/>
    </source>
</evidence>
<gene>
    <name evidence="7" type="ORF">SSX86_025753</name>
</gene>
<dbReference type="PROSITE" id="PS50103">
    <property type="entry name" value="ZF_C3H1"/>
    <property type="match status" value="3"/>
</dbReference>
<feature type="zinc finger region" description="C3H1-type" evidence="5">
    <location>
        <begin position="21"/>
        <end position="48"/>
    </location>
</feature>
<proteinExistence type="predicted"/>
<dbReference type="GO" id="GO:0008270">
    <property type="term" value="F:zinc ion binding"/>
    <property type="evidence" value="ECO:0007669"/>
    <property type="project" value="UniProtKB-KW"/>
</dbReference>
<reference evidence="7 8" key="1">
    <citation type="submission" date="2024-04" db="EMBL/GenBank/DDBJ databases">
        <title>The reference genome of an endangered Asteraceae, Deinandra increscens subsp. villosa, native to the Central Coast of California.</title>
        <authorList>
            <person name="Guilliams M."/>
            <person name="Hasenstab-Lehman K."/>
            <person name="Meyer R."/>
            <person name="Mcevoy S."/>
        </authorList>
    </citation>
    <scope>NUCLEOTIDE SEQUENCE [LARGE SCALE GENOMIC DNA]</scope>
    <source>
        <tissue evidence="7">Leaf</tissue>
    </source>
</reference>
<feature type="domain" description="C3H1-type" evidence="6">
    <location>
        <begin position="71"/>
        <end position="99"/>
    </location>
</feature>
<protein>
    <recommendedName>
        <fullName evidence="6">C3H1-type domain-containing protein</fullName>
    </recommendedName>
</protein>
<evidence type="ECO:0000256" key="5">
    <source>
        <dbReference type="PROSITE-ProRule" id="PRU00723"/>
    </source>
</evidence>
<dbReference type="SUPFAM" id="SSF90229">
    <property type="entry name" value="CCCH zinc finger"/>
    <property type="match status" value="3"/>
</dbReference>
<dbReference type="PANTHER" id="PTHR12547:SF18">
    <property type="entry name" value="PROTEIN TIS11"/>
    <property type="match status" value="1"/>
</dbReference>
<comment type="caution">
    <text evidence="7">The sequence shown here is derived from an EMBL/GenBank/DDBJ whole genome shotgun (WGS) entry which is preliminary data.</text>
</comment>
<keyword evidence="8" id="KW-1185">Reference proteome</keyword>
<sequence length="211" mass="24622">MENQFPKRPRLSEPKPNRRTQNTNELCLNFHRGSCDYGDRCCFVHYNEEIRGFQKRPEPIAVEESKNPRCSQKTKLCWRFVNGEKCQFGDKCHFIHAKSVRTSAAISILNVDENGEMQQRKQLPWRTKLCNMWMSTGSCRYGLSCCFAHGESELQNQGFIDAQDYAESGLCKSADRKVEGKRLKVKWENNEKISRVYADWINDMPLVFHTV</sequence>
<feature type="domain" description="C3H1-type" evidence="6">
    <location>
        <begin position="124"/>
        <end position="152"/>
    </location>
</feature>
<evidence type="ECO:0000259" key="6">
    <source>
        <dbReference type="PROSITE" id="PS50103"/>
    </source>
</evidence>
<accession>A0AAP0GNI3</accession>
<evidence type="ECO:0000313" key="7">
    <source>
        <dbReference type="EMBL" id="KAK9054674.1"/>
    </source>
</evidence>
<feature type="zinc finger region" description="C3H1-type" evidence="5">
    <location>
        <begin position="71"/>
        <end position="99"/>
    </location>
</feature>
<keyword evidence="2" id="KW-0677">Repeat</keyword>
<organism evidence="7 8">
    <name type="scientific">Deinandra increscens subsp. villosa</name>
    <dbReference type="NCBI Taxonomy" id="3103831"/>
    <lineage>
        <taxon>Eukaryota</taxon>
        <taxon>Viridiplantae</taxon>
        <taxon>Streptophyta</taxon>
        <taxon>Embryophyta</taxon>
        <taxon>Tracheophyta</taxon>
        <taxon>Spermatophyta</taxon>
        <taxon>Magnoliopsida</taxon>
        <taxon>eudicotyledons</taxon>
        <taxon>Gunneridae</taxon>
        <taxon>Pentapetalae</taxon>
        <taxon>asterids</taxon>
        <taxon>campanulids</taxon>
        <taxon>Asterales</taxon>
        <taxon>Asteraceae</taxon>
        <taxon>Asteroideae</taxon>
        <taxon>Heliantheae alliance</taxon>
        <taxon>Madieae</taxon>
        <taxon>Madiinae</taxon>
        <taxon>Deinandra</taxon>
    </lineage>
</organism>
<evidence type="ECO:0000256" key="3">
    <source>
        <dbReference type="ARBA" id="ARBA00022771"/>
    </source>
</evidence>
<feature type="zinc finger region" description="C3H1-type" evidence="5">
    <location>
        <begin position="124"/>
        <end position="152"/>
    </location>
</feature>
<evidence type="ECO:0000256" key="4">
    <source>
        <dbReference type="ARBA" id="ARBA00022833"/>
    </source>
</evidence>
<dbReference type="Pfam" id="PF00642">
    <property type="entry name" value="zf-CCCH"/>
    <property type="match status" value="2"/>
</dbReference>
<dbReference type="InterPro" id="IPR041367">
    <property type="entry name" value="Znf-CCCH_4"/>
</dbReference>